<keyword evidence="2" id="KW-1185">Reference proteome</keyword>
<organism evidence="1 2">
    <name type="scientific">Citrus sinensis</name>
    <name type="common">Sweet orange</name>
    <name type="synonym">Citrus aurantium var. sinensis</name>
    <dbReference type="NCBI Taxonomy" id="2711"/>
    <lineage>
        <taxon>Eukaryota</taxon>
        <taxon>Viridiplantae</taxon>
        <taxon>Streptophyta</taxon>
        <taxon>Embryophyta</taxon>
        <taxon>Tracheophyta</taxon>
        <taxon>Spermatophyta</taxon>
        <taxon>Magnoliopsida</taxon>
        <taxon>eudicotyledons</taxon>
        <taxon>Gunneridae</taxon>
        <taxon>Pentapetalae</taxon>
        <taxon>rosids</taxon>
        <taxon>malvids</taxon>
        <taxon>Sapindales</taxon>
        <taxon>Rutaceae</taxon>
        <taxon>Aurantioideae</taxon>
        <taxon>Citrus</taxon>
    </lineage>
</organism>
<evidence type="ECO:0000313" key="2">
    <source>
        <dbReference type="Proteomes" id="UP000829398"/>
    </source>
</evidence>
<reference evidence="2" key="1">
    <citation type="journal article" date="2023" name="Hortic. Res.">
        <title>A chromosome-level phased genome enabling allele-level studies in sweet orange: a case study on citrus Huanglongbing tolerance.</title>
        <authorList>
            <person name="Wu B."/>
            <person name="Yu Q."/>
            <person name="Deng Z."/>
            <person name="Duan Y."/>
            <person name="Luo F."/>
            <person name="Gmitter F. Jr."/>
        </authorList>
    </citation>
    <scope>NUCLEOTIDE SEQUENCE [LARGE SCALE GENOMIC DNA]</scope>
    <source>
        <strain evidence="2">cv. Valencia</strain>
    </source>
</reference>
<proteinExistence type="predicted"/>
<keyword evidence="1" id="KW-0548">Nucleotidyltransferase</keyword>
<evidence type="ECO:0000313" key="1">
    <source>
        <dbReference type="EMBL" id="KAH9750198.1"/>
    </source>
</evidence>
<comment type="caution">
    <text evidence="1">The sequence shown here is derived from an EMBL/GenBank/DDBJ whole genome shotgun (WGS) entry which is preliminary data.</text>
</comment>
<dbReference type="EMBL" id="CM039174">
    <property type="protein sequence ID" value="KAH9750198.1"/>
    <property type="molecule type" value="Genomic_DNA"/>
</dbReference>
<name>A0ACB8K6Y4_CITSI</name>
<dbReference type="Proteomes" id="UP000829398">
    <property type="component" value="Chromosome 5"/>
</dbReference>
<gene>
    <name evidence="1" type="ORF">KPL71_013776</name>
</gene>
<keyword evidence="1" id="KW-0695">RNA-directed DNA polymerase</keyword>
<protein>
    <submittedName>
        <fullName evidence="1">Reverse transcriptase/RNA-dependent DNA polymerase</fullName>
    </submittedName>
</protein>
<accession>A0ACB8K6Y4</accession>
<keyword evidence="1" id="KW-0808">Transferase</keyword>
<sequence>MQEATCPICKNEIESIAHALLFCKFARKVWRYSSLGIDLKAENFPDVITLLHHSYQHHSNLNGELVASFLWVIWNARNNWLFKGKCEDPSRLIAKAMSIADSVKRIKQPEHNFSLELTSMQQNQWSPPREDWVKVNVDATMDEQNNLAGLGAVIRNYRGEVVAAAVNTVKSFGDVEMYEAKAALWGIQAAIKAGASSIILESDSKRVIELINSKQSTLTELFWVIFDILEAKKSFQNFKAQHVGRTCNNLAHDLAKLALRKSESCIWLDEFSVEILYLFSS</sequence>